<sequence length="63" mass="7163">MVKRVVVTIKAAKVTADFQGFEGKTCEDLEHRLRLEGTEVTEVELKPEHAFELQSVSTQKVIY</sequence>
<comment type="caution">
    <text evidence="1">The sequence shown here is derived from an EMBL/GenBank/DDBJ whole genome shotgun (WGS) entry which is preliminary data.</text>
</comment>
<evidence type="ECO:0000313" key="1">
    <source>
        <dbReference type="EMBL" id="SCZ48881.1"/>
    </source>
</evidence>
<reference evidence="2" key="1">
    <citation type="submission" date="2016-10" db="EMBL/GenBank/DDBJ databases">
        <authorList>
            <person name="de Groot N.N."/>
        </authorList>
    </citation>
    <scope>NUCLEOTIDE SEQUENCE [LARGE SCALE GENOMIC DNA]</scope>
    <source>
        <strain evidence="2">DSM 15758</strain>
    </source>
</reference>
<proteinExistence type="predicted"/>
<dbReference type="Proteomes" id="UP000183046">
    <property type="component" value="Unassembled WGS sequence"/>
</dbReference>
<protein>
    <recommendedName>
        <fullName evidence="3">DUF2997 domain-containing protein</fullName>
    </recommendedName>
</protein>
<dbReference type="RefSeq" id="WP_074585449.1">
    <property type="nucleotide sequence ID" value="NZ_CP183398.1"/>
</dbReference>
<gene>
    <name evidence="1" type="ORF">SAMN05216279_13811</name>
</gene>
<dbReference type="AlphaFoldDB" id="A0A1G5PI45"/>
<organism evidence="1 2">
    <name type="scientific">Pseudomonas oryzihabitans</name>
    <dbReference type="NCBI Taxonomy" id="47885"/>
    <lineage>
        <taxon>Bacteria</taxon>
        <taxon>Pseudomonadati</taxon>
        <taxon>Pseudomonadota</taxon>
        <taxon>Gammaproteobacteria</taxon>
        <taxon>Pseudomonadales</taxon>
        <taxon>Pseudomonadaceae</taxon>
        <taxon>Pseudomonas</taxon>
    </lineage>
</organism>
<evidence type="ECO:0000313" key="2">
    <source>
        <dbReference type="Proteomes" id="UP000183046"/>
    </source>
</evidence>
<evidence type="ECO:0008006" key="3">
    <source>
        <dbReference type="Google" id="ProtNLM"/>
    </source>
</evidence>
<dbReference type="EMBL" id="FMWB01000038">
    <property type="protein sequence ID" value="SCZ48881.1"/>
    <property type="molecule type" value="Genomic_DNA"/>
</dbReference>
<name>A0A1G5PI45_9PSED</name>
<accession>A0A1G5PI45</accession>